<reference evidence="7 8" key="1">
    <citation type="submission" date="2020-05" db="EMBL/GenBank/DDBJ databases">
        <authorList>
            <person name="Mo P."/>
        </authorList>
    </citation>
    <scope>NUCLEOTIDE SEQUENCE [LARGE SCALE GENOMIC DNA]</scope>
    <source>
        <strain evidence="7 8">Gen01</strain>
    </source>
</reference>
<sequence length="343" mass="36767">MSTYLSRPVRRRWLLAGAALALTVSACGAPAAPPAAAPAQAPQAGSGMPVTIDHALGSTTISAAPQRVVTIGWSDQDAVLALGVQPVGTTEWFNEQPGAIFPWATGSATGPAPEIVANAGEINLEKVAALQPDLILALYEGLEQSEYDKLSAIAPTVAHSAQYDPFGAPWQDMTLTTGQALGREQQARDLIADVEQQIATVRSANPQWAEQTMLVMATVESGTYGVFSPQDPKARFFADLGFRTEPDWLAPRVQDNLATVSAEEFSLLDVDRLAWTSDPDTLQVLRDDTIYNQLDVVRDGRVAYFDYTTAPFPGAAITFNTVLSIPYALEQIVPELQTLDAKP</sequence>
<gene>
    <name evidence="7" type="ORF">HOP40_19205</name>
</gene>
<keyword evidence="8" id="KW-1185">Reference proteome</keyword>
<proteinExistence type="inferred from homology"/>
<name>A0A6M6JMM0_9PSEU</name>
<feature type="chain" id="PRO_5026974205" evidence="5">
    <location>
        <begin position="32"/>
        <end position="343"/>
    </location>
</feature>
<dbReference type="AlphaFoldDB" id="A0A6M6JMM0"/>
<organism evidence="7 8">
    <name type="scientific">Pseudonocardia broussonetiae</name>
    <dbReference type="NCBI Taxonomy" id="2736640"/>
    <lineage>
        <taxon>Bacteria</taxon>
        <taxon>Bacillati</taxon>
        <taxon>Actinomycetota</taxon>
        <taxon>Actinomycetes</taxon>
        <taxon>Pseudonocardiales</taxon>
        <taxon>Pseudonocardiaceae</taxon>
        <taxon>Pseudonocardia</taxon>
    </lineage>
</organism>
<comment type="subcellular location">
    <subcellularLocation>
        <location evidence="1">Cell envelope</location>
    </subcellularLocation>
</comment>
<evidence type="ECO:0000256" key="4">
    <source>
        <dbReference type="ARBA" id="ARBA00022729"/>
    </source>
</evidence>
<dbReference type="PROSITE" id="PS51257">
    <property type="entry name" value="PROKAR_LIPOPROTEIN"/>
    <property type="match status" value="1"/>
</dbReference>
<dbReference type="SUPFAM" id="SSF53807">
    <property type="entry name" value="Helical backbone' metal receptor"/>
    <property type="match status" value="1"/>
</dbReference>
<dbReference type="InterPro" id="IPR051313">
    <property type="entry name" value="Bact_iron-sidero_bind"/>
</dbReference>
<evidence type="ECO:0000256" key="5">
    <source>
        <dbReference type="SAM" id="SignalP"/>
    </source>
</evidence>
<dbReference type="Pfam" id="PF01497">
    <property type="entry name" value="Peripla_BP_2"/>
    <property type="match status" value="1"/>
</dbReference>
<dbReference type="PROSITE" id="PS50983">
    <property type="entry name" value="FE_B12_PBP"/>
    <property type="match status" value="1"/>
</dbReference>
<dbReference type="PANTHER" id="PTHR30532:SF24">
    <property type="entry name" value="FERRIC ENTEROBACTIN-BINDING PERIPLASMIC PROTEIN FEPB"/>
    <property type="match status" value="1"/>
</dbReference>
<dbReference type="GO" id="GO:0030288">
    <property type="term" value="C:outer membrane-bounded periplasmic space"/>
    <property type="evidence" value="ECO:0007669"/>
    <property type="project" value="TreeGrafter"/>
</dbReference>
<dbReference type="RefSeq" id="WP_172160525.1">
    <property type="nucleotide sequence ID" value="NZ_CP053564.1"/>
</dbReference>
<dbReference type="PANTHER" id="PTHR30532">
    <property type="entry name" value="IRON III DICITRATE-BINDING PERIPLASMIC PROTEIN"/>
    <property type="match status" value="1"/>
</dbReference>
<dbReference type="Gene3D" id="3.40.50.1980">
    <property type="entry name" value="Nitrogenase molybdenum iron protein domain"/>
    <property type="match status" value="2"/>
</dbReference>
<feature type="signal peptide" evidence="5">
    <location>
        <begin position="1"/>
        <end position="31"/>
    </location>
</feature>
<dbReference type="Proteomes" id="UP000505377">
    <property type="component" value="Chromosome"/>
</dbReference>
<keyword evidence="4 5" id="KW-0732">Signal</keyword>
<dbReference type="KEGG" id="pbro:HOP40_19205"/>
<dbReference type="PROSITE" id="PS51318">
    <property type="entry name" value="TAT"/>
    <property type="match status" value="1"/>
</dbReference>
<protein>
    <submittedName>
        <fullName evidence="7">Iron-siderophore ABC transporter substrate-binding protein</fullName>
    </submittedName>
</protein>
<dbReference type="EMBL" id="CP053564">
    <property type="protein sequence ID" value="QJY47669.1"/>
    <property type="molecule type" value="Genomic_DNA"/>
</dbReference>
<evidence type="ECO:0000256" key="1">
    <source>
        <dbReference type="ARBA" id="ARBA00004196"/>
    </source>
</evidence>
<evidence type="ECO:0000313" key="7">
    <source>
        <dbReference type="EMBL" id="QJY47669.1"/>
    </source>
</evidence>
<evidence type="ECO:0000313" key="8">
    <source>
        <dbReference type="Proteomes" id="UP000505377"/>
    </source>
</evidence>
<accession>A0A6M6JMM0</accession>
<dbReference type="GO" id="GO:1901678">
    <property type="term" value="P:iron coordination entity transport"/>
    <property type="evidence" value="ECO:0007669"/>
    <property type="project" value="UniProtKB-ARBA"/>
</dbReference>
<dbReference type="InterPro" id="IPR006311">
    <property type="entry name" value="TAT_signal"/>
</dbReference>
<dbReference type="CDD" id="cd01146">
    <property type="entry name" value="FhuD"/>
    <property type="match status" value="1"/>
</dbReference>
<evidence type="ECO:0000256" key="3">
    <source>
        <dbReference type="ARBA" id="ARBA00022448"/>
    </source>
</evidence>
<evidence type="ECO:0000259" key="6">
    <source>
        <dbReference type="PROSITE" id="PS50983"/>
    </source>
</evidence>
<dbReference type="InterPro" id="IPR002491">
    <property type="entry name" value="ABC_transptr_periplasmic_BD"/>
</dbReference>
<feature type="domain" description="Fe/B12 periplasmic-binding" evidence="6">
    <location>
        <begin position="67"/>
        <end position="340"/>
    </location>
</feature>
<comment type="similarity">
    <text evidence="2">Belongs to the bacterial solute-binding protein 8 family.</text>
</comment>
<keyword evidence="3" id="KW-0813">Transport</keyword>
<evidence type="ECO:0000256" key="2">
    <source>
        <dbReference type="ARBA" id="ARBA00008814"/>
    </source>
</evidence>